<dbReference type="InterPro" id="IPR051000">
    <property type="entry name" value="Homeobox_DNA-bind_prot"/>
</dbReference>
<dbReference type="SMART" id="SM00389">
    <property type="entry name" value="HOX"/>
    <property type="match status" value="1"/>
</dbReference>
<dbReference type="OrthoDB" id="6159439at2759"/>
<reference evidence="8" key="2">
    <citation type="submission" date="2021-01" db="EMBL/GenBank/DDBJ databases">
        <authorList>
            <person name="Schikora-Tamarit M.A."/>
        </authorList>
    </citation>
    <scope>NUCLEOTIDE SEQUENCE</scope>
    <source>
        <strain evidence="8">CBS6341</strain>
    </source>
</reference>
<comment type="subcellular location">
    <subcellularLocation>
        <location evidence="4 5">Nucleus</location>
    </subcellularLocation>
</comment>
<reference evidence="8" key="1">
    <citation type="journal article" date="2021" name="Open Biol.">
        <title>Shared evolutionary footprints suggest mitochondrial oxidative damage underlies multiple complex I losses in fungi.</title>
        <authorList>
            <person name="Schikora-Tamarit M.A."/>
            <person name="Marcet-Houben M."/>
            <person name="Nosek J."/>
            <person name="Gabaldon T."/>
        </authorList>
    </citation>
    <scope>NUCLEOTIDE SEQUENCE</scope>
    <source>
        <strain evidence="8">CBS6341</strain>
    </source>
</reference>
<protein>
    <recommendedName>
        <fullName evidence="7">Homeobox domain-containing protein</fullName>
    </recommendedName>
</protein>
<dbReference type="PROSITE" id="PS00027">
    <property type="entry name" value="HOMEOBOX_1"/>
    <property type="match status" value="1"/>
</dbReference>
<keyword evidence="2 4" id="KW-0371">Homeobox</keyword>
<evidence type="ECO:0000256" key="4">
    <source>
        <dbReference type="PROSITE-ProRule" id="PRU00108"/>
    </source>
</evidence>
<dbReference type="EMBL" id="JAEUBF010001057">
    <property type="protein sequence ID" value="KAH3673056.1"/>
    <property type="molecule type" value="Genomic_DNA"/>
</dbReference>
<dbReference type="PANTHER" id="PTHR24324:SF9">
    <property type="entry name" value="HOMEOBOX DOMAIN-CONTAINING PROTEIN"/>
    <property type="match status" value="1"/>
</dbReference>
<feature type="region of interest" description="Disordered" evidence="6">
    <location>
        <begin position="1"/>
        <end position="29"/>
    </location>
</feature>
<dbReference type="GO" id="GO:0000978">
    <property type="term" value="F:RNA polymerase II cis-regulatory region sequence-specific DNA binding"/>
    <property type="evidence" value="ECO:0007669"/>
    <property type="project" value="TreeGrafter"/>
</dbReference>
<feature type="compositionally biased region" description="Polar residues" evidence="6">
    <location>
        <begin position="133"/>
        <end position="145"/>
    </location>
</feature>
<keyword evidence="9" id="KW-1185">Reference proteome</keyword>
<feature type="DNA-binding region" description="Homeobox" evidence="4">
    <location>
        <begin position="149"/>
        <end position="208"/>
    </location>
</feature>
<gene>
    <name evidence="8" type="ORF">WICMUC_003889</name>
</gene>
<evidence type="ECO:0000256" key="1">
    <source>
        <dbReference type="ARBA" id="ARBA00023125"/>
    </source>
</evidence>
<sequence>MSRSNLSSLSSTNFESNTSNTSSSSSIDIKLPPLSSLLMDSKIIHTEPLSPNNSKNLITNFKTPIKLPSFDSLKFNHNKDSKDISKIDSPIQSQFNNSIPITSTPLKQNKDSIKYSPLSNEKKQAYAFISHSPSTFPSQEPSIDNHQLARRKRRRTSPTELSILQLEFLKGSTPNRQRRIEIANRVNMTEKAVQIWFQNRRQTLRRQSNSEKEVHHLEPIYHSQFNTSNQSSTPPKSLDYNIISNPTNSINNSSIVEEISPLKSTNSLKLSNLLVTPDKTPGSKQQQLSPNTLTFRLKHQSSLENNKINRSKHQKVLTPIVSIPNKRQKPMMKINIGKNSSSSPIKFENKENFPSKHEEIDNNNSNSNLQLISSPTRIPLKELSFNSSNKPNKNDDECVVNLLNLKNWKS</sequence>
<name>A0A9P8TCB5_9ASCO</name>
<dbReference type="Proteomes" id="UP000769528">
    <property type="component" value="Unassembled WGS sequence"/>
</dbReference>
<comment type="caution">
    <text evidence="8">The sequence shown here is derived from an EMBL/GenBank/DDBJ whole genome shotgun (WGS) entry which is preliminary data.</text>
</comment>
<evidence type="ECO:0000256" key="2">
    <source>
        <dbReference type="ARBA" id="ARBA00023155"/>
    </source>
</evidence>
<dbReference type="Gene3D" id="1.10.10.60">
    <property type="entry name" value="Homeodomain-like"/>
    <property type="match status" value="1"/>
</dbReference>
<dbReference type="InterPro" id="IPR009057">
    <property type="entry name" value="Homeodomain-like_sf"/>
</dbReference>
<dbReference type="GO" id="GO:0005634">
    <property type="term" value="C:nucleus"/>
    <property type="evidence" value="ECO:0007669"/>
    <property type="project" value="UniProtKB-SubCell"/>
</dbReference>
<dbReference type="InterPro" id="IPR001356">
    <property type="entry name" value="HD"/>
</dbReference>
<feature type="region of interest" description="Disordered" evidence="6">
    <location>
        <begin position="133"/>
        <end position="157"/>
    </location>
</feature>
<dbReference type="PANTHER" id="PTHR24324">
    <property type="entry name" value="HOMEOBOX PROTEIN HHEX"/>
    <property type="match status" value="1"/>
</dbReference>
<dbReference type="Pfam" id="PF00046">
    <property type="entry name" value="Homeodomain"/>
    <property type="match status" value="1"/>
</dbReference>
<evidence type="ECO:0000313" key="9">
    <source>
        <dbReference type="Proteomes" id="UP000769528"/>
    </source>
</evidence>
<dbReference type="PROSITE" id="PS50071">
    <property type="entry name" value="HOMEOBOX_2"/>
    <property type="match status" value="1"/>
</dbReference>
<dbReference type="GO" id="GO:0030154">
    <property type="term" value="P:cell differentiation"/>
    <property type="evidence" value="ECO:0007669"/>
    <property type="project" value="TreeGrafter"/>
</dbReference>
<dbReference type="InterPro" id="IPR017970">
    <property type="entry name" value="Homeobox_CS"/>
</dbReference>
<evidence type="ECO:0000256" key="6">
    <source>
        <dbReference type="SAM" id="MobiDB-lite"/>
    </source>
</evidence>
<keyword evidence="1 4" id="KW-0238">DNA-binding</keyword>
<evidence type="ECO:0000256" key="3">
    <source>
        <dbReference type="ARBA" id="ARBA00023242"/>
    </source>
</evidence>
<keyword evidence="3 4" id="KW-0539">Nucleus</keyword>
<proteinExistence type="predicted"/>
<evidence type="ECO:0000313" key="8">
    <source>
        <dbReference type="EMBL" id="KAH3673056.1"/>
    </source>
</evidence>
<accession>A0A9P8TCB5</accession>
<feature type="domain" description="Homeobox" evidence="7">
    <location>
        <begin position="147"/>
        <end position="207"/>
    </location>
</feature>
<dbReference type="CDD" id="cd00086">
    <property type="entry name" value="homeodomain"/>
    <property type="match status" value="1"/>
</dbReference>
<evidence type="ECO:0000259" key="7">
    <source>
        <dbReference type="PROSITE" id="PS50071"/>
    </source>
</evidence>
<evidence type="ECO:0000256" key="5">
    <source>
        <dbReference type="RuleBase" id="RU000682"/>
    </source>
</evidence>
<organism evidence="8 9">
    <name type="scientific">Wickerhamomyces mucosus</name>
    <dbReference type="NCBI Taxonomy" id="1378264"/>
    <lineage>
        <taxon>Eukaryota</taxon>
        <taxon>Fungi</taxon>
        <taxon>Dikarya</taxon>
        <taxon>Ascomycota</taxon>
        <taxon>Saccharomycotina</taxon>
        <taxon>Saccharomycetes</taxon>
        <taxon>Phaffomycetales</taxon>
        <taxon>Wickerhamomycetaceae</taxon>
        <taxon>Wickerhamomyces</taxon>
    </lineage>
</organism>
<dbReference type="SUPFAM" id="SSF46689">
    <property type="entry name" value="Homeodomain-like"/>
    <property type="match status" value="1"/>
</dbReference>
<dbReference type="GO" id="GO:0000981">
    <property type="term" value="F:DNA-binding transcription factor activity, RNA polymerase II-specific"/>
    <property type="evidence" value="ECO:0007669"/>
    <property type="project" value="InterPro"/>
</dbReference>
<dbReference type="AlphaFoldDB" id="A0A9P8TCB5"/>